<comment type="caution">
    <text evidence="3">The sequence shown here is derived from an EMBL/GenBank/DDBJ whole genome shotgun (WGS) entry which is preliminary data.</text>
</comment>
<evidence type="ECO:0000313" key="3">
    <source>
        <dbReference type="EMBL" id="MCT7378011.1"/>
    </source>
</evidence>
<name>A0ABT2LTZ8_9HYPH</name>
<protein>
    <submittedName>
        <fullName evidence="3">Uncharacterized protein</fullName>
    </submittedName>
</protein>
<organism evidence="3 4">
    <name type="scientific">Chelativorans salis</name>
    <dbReference type="NCBI Taxonomy" id="2978478"/>
    <lineage>
        <taxon>Bacteria</taxon>
        <taxon>Pseudomonadati</taxon>
        <taxon>Pseudomonadota</taxon>
        <taxon>Alphaproteobacteria</taxon>
        <taxon>Hyphomicrobiales</taxon>
        <taxon>Phyllobacteriaceae</taxon>
        <taxon>Chelativorans</taxon>
    </lineage>
</organism>
<dbReference type="Proteomes" id="UP001320831">
    <property type="component" value="Unassembled WGS sequence"/>
</dbReference>
<evidence type="ECO:0000313" key="4">
    <source>
        <dbReference type="Proteomes" id="UP001320831"/>
    </source>
</evidence>
<gene>
    <name evidence="3" type="ORF">N5A92_23615</name>
</gene>
<keyword evidence="2" id="KW-0732">Signal</keyword>
<dbReference type="RefSeq" id="WP_260906774.1">
    <property type="nucleotide sequence ID" value="NZ_JAOCZP010000010.1"/>
</dbReference>
<dbReference type="EMBL" id="JAOCZP010000010">
    <property type="protein sequence ID" value="MCT7378011.1"/>
    <property type="molecule type" value="Genomic_DNA"/>
</dbReference>
<evidence type="ECO:0000256" key="1">
    <source>
        <dbReference type="SAM" id="MobiDB-lite"/>
    </source>
</evidence>
<reference evidence="3 4" key="1">
    <citation type="submission" date="2022-09" db="EMBL/GenBank/DDBJ databases">
        <title>Chelativorans salina sp. nov., a novel slightly halophilic bacterium isolated from a saline lake sediment enrichment.</title>
        <authorList>
            <person name="Gao L."/>
            <person name="Fang B.-Z."/>
            <person name="Li W.-J."/>
        </authorList>
    </citation>
    <scope>NUCLEOTIDE SEQUENCE [LARGE SCALE GENOMIC DNA]</scope>
    <source>
        <strain evidence="3 4">EGI FJ00035</strain>
    </source>
</reference>
<sequence>MRKVIILTSALALLGAGSAMAQNFKVSDPNAGPDAYKEHQIKSAPVDRVVTSGIGQSQTGFSAAQGFGPSDASDLPAPRFQLDNAEPTVAPSSTQRIYNGYNASDAFEPS</sequence>
<proteinExistence type="predicted"/>
<feature type="signal peptide" evidence="2">
    <location>
        <begin position="1"/>
        <end position="21"/>
    </location>
</feature>
<accession>A0ABT2LTZ8</accession>
<evidence type="ECO:0000256" key="2">
    <source>
        <dbReference type="SAM" id="SignalP"/>
    </source>
</evidence>
<feature type="region of interest" description="Disordered" evidence="1">
    <location>
        <begin position="60"/>
        <end position="95"/>
    </location>
</feature>
<keyword evidence="4" id="KW-1185">Reference proteome</keyword>
<feature type="chain" id="PRO_5046428666" evidence="2">
    <location>
        <begin position="22"/>
        <end position="110"/>
    </location>
</feature>